<gene>
    <name evidence="2" type="ORF">E2C01_095910</name>
</gene>
<sequence length="25" mass="2475">MGGGRGVRRMPGSTLKCGPGWSAGV</sequence>
<feature type="region of interest" description="Disordered" evidence="1">
    <location>
        <begin position="1"/>
        <end position="25"/>
    </location>
</feature>
<proteinExistence type="predicted"/>
<dbReference type="EMBL" id="VSRR010122916">
    <property type="protein sequence ID" value="MPD00437.1"/>
    <property type="molecule type" value="Genomic_DNA"/>
</dbReference>
<accession>A0A5B7K1M7</accession>
<evidence type="ECO:0000256" key="1">
    <source>
        <dbReference type="SAM" id="MobiDB-lite"/>
    </source>
</evidence>
<organism evidence="2 3">
    <name type="scientific">Portunus trituberculatus</name>
    <name type="common">Swimming crab</name>
    <name type="synonym">Neptunus trituberculatus</name>
    <dbReference type="NCBI Taxonomy" id="210409"/>
    <lineage>
        <taxon>Eukaryota</taxon>
        <taxon>Metazoa</taxon>
        <taxon>Ecdysozoa</taxon>
        <taxon>Arthropoda</taxon>
        <taxon>Crustacea</taxon>
        <taxon>Multicrustacea</taxon>
        <taxon>Malacostraca</taxon>
        <taxon>Eumalacostraca</taxon>
        <taxon>Eucarida</taxon>
        <taxon>Decapoda</taxon>
        <taxon>Pleocyemata</taxon>
        <taxon>Brachyura</taxon>
        <taxon>Eubrachyura</taxon>
        <taxon>Portunoidea</taxon>
        <taxon>Portunidae</taxon>
        <taxon>Portuninae</taxon>
        <taxon>Portunus</taxon>
    </lineage>
</organism>
<evidence type="ECO:0000313" key="2">
    <source>
        <dbReference type="EMBL" id="MPD00437.1"/>
    </source>
</evidence>
<dbReference type="Proteomes" id="UP000324222">
    <property type="component" value="Unassembled WGS sequence"/>
</dbReference>
<keyword evidence="3" id="KW-1185">Reference proteome</keyword>
<evidence type="ECO:0000313" key="3">
    <source>
        <dbReference type="Proteomes" id="UP000324222"/>
    </source>
</evidence>
<reference evidence="2 3" key="1">
    <citation type="submission" date="2019-05" db="EMBL/GenBank/DDBJ databases">
        <title>Another draft genome of Portunus trituberculatus and its Hox gene families provides insights of decapod evolution.</title>
        <authorList>
            <person name="Jeong J.-H."/>
            <person name="Song I."/>
            <person name="Kim S."/>
            <person name="Choi T."/>
            <person name="Kim D."/>
            <person name="Ryu S."/>
            <person name="Kim W."/>
        </authorList>
    </citation>
    <scope>NUCLEOTIDE SEQUENCE [LARGE SCALE GENOMIC DNA]</scope>
    <source>
        <tissue evidence="2">Muscle</tissue>
    </source>
</reference>
<dbReference type="AlphaFoldDB" id="A0A5B7K1M7"/>
<protein>
    <submittedName>
        <fullName evidence="2">Uncharacterized protein</fullName>
    </submittedName>
</protein>
<name>A0A5B7K1M7_PORTR</name>
<comment type="caution">
    <text evidence="2">The sequence shown here is derived from an EMBL/GenBank/DDBJ whole genome shotgun (WGS) entry which is preliminary data.</text>
</comment>